<proteinExistence type="predicted"/>
<keyword evidence="2" id="KW-1185">Reference proteome</keyword>
<dbReference type="Proteomes" id="UP000054279">
    <property type="component" value="Unassembled WGS sequence"/>
</dbReference>
<dbReference type="AlphaFoldDB" id="A0A0C9U1J5"/>
<protein>
    <submittedName>
        <fullName evidence="1">Uncharacterized protein</fullName>
    </submittedName>
</protein>
<sequence length="279" mass="32349">MFASPLHRTSVEIAPYEKIREAGYVLIILAQGLPVENLMFDEARLGYSKSVALDIKLQFTGNQRFDGISRSGYWDICRVKRYNEEEPTGDEQMRFTEGIQAVQAIRRKECNRIRAMALHYMNQEQLAFTTHLFPVDLLSSMPRLEYFFGNYLEPYRSHPVYIRNTGPLDAPQLKSLHLVIYNVEDAALEVFHDIANCLDASRLRCLAVEGSPYGTELRWMGLPLRRNPQLHELRISYFLLEESDYWADFFTPLTDLKTLIISRMSPTKRIFTVNLPLTS</sequence>
<dbReference type="HOGENOM" id="CLU_998085_0_0_1"/>
<evidence type="ECO:0000313" key="1">
    <source>
        <dbReference type="EMBL" id="KIJ27889.1"/>
    </source>
</evidence>
<reference evidence="1 2" key="1">
    <citation type="submission" date="2014-06" db="EMBL/GenBank/DDBJ databases">
        <title>Evolutionary Origins and Diversification of the Mycorrhizal Mutualists.</title>
        <authorList>
            <consortium name="DOE Joint Genome Institute"/>
            <consortium name="Mycorrhizal Genomics Consortium"/>
            <person name="Kohler A."/>
            <person name="Kuo A."/>
            <person name="Nagy L.G."/>
            <person name="Floudas D."/>
            <person name="Copeland A."/>
            <person name="Barry K.W."/>
            <person name="Cichocki N."/>
            <person name="Veneault-Fourrey C."/>
            <person name="LaButti K."/>
            <person name="Lindquist E.A."/>
            <person name="Lipzen A."/>
            <person name="Lundell T."/>
            <person name="Morin E."/>
            <person name="Murat C."/>
            <person name="Riley R."/>
            <person name="Ohm R."/>
            <person name="Sun H."/>
            <person name="Tunlid A."/>
            <person name="Henrissat B."/>
            <person name="Grigoriev I.V."/>
            <person name="Hibbett D.S."/>
            <person name="Martin F."/>
        </authorList>
    </citation>
    <scope>NUCLEOTIDE SEQUENCE [LARGE SCALE GENOMIC DNA]</scope>
    <source>
        <strain evidence="1 2">SS14</strain>
    </source>
</reference>
<gene>
    <name evidence="1" type="ORF">M422DRAFT_270894</name>
</gene>
<accession>A0A0C9U1J5</accession>
<dbReference type="EMBL" id="KN837321">
    <property type="protein sequence ID" value="KIJ27889.1"/>
    <property type="molecule type" value="Genomic_DNA"/>
</dbReference>
<evidence type="ECO:0000313" key="2">
    <source>
        <dbReference type="Proteomes" id="UP000054279"/>
    </source>
</evidence>
<name>A0A0C9U1J5_SPHS4</name>
<organism evidence="1 2">
    <name type="scientific">Sphaerobolus stellatus (strain SS14)</name>
    <dbReference type="NCBI Taxonomy" id="990650"/>
    <lineage>
        <taxon>Eukaryota</taxon>
        <taxon>Fungi</taxon>
        <taxon>Dikarya</taxon>
        <taxon>Basidiomycota</taxon>
        <taxon>Agaricomycotina</taxon>
        <taxon>Agaricomycetes</taxon>
        <taxon>Phallomycetidae</taxon>
        <taxon>Geastrales</taxon>
        <taxon>Sphaerobolaceae</taxon>
        <taxon>Sphaerobolus</taxon>
    </lineage>
</organism>